<proteinExistence type="predicted"/>
<keyword evidence="2" id="KW-1185">Reference proteome</keyword>
<reference evidence="1 2" key="1">
    <citation type="journal article" date="2016" name="Sci. Rep.">
        <title>The Dendrobium catenatum Lindl. genome sequence provides insights into polysaccharide synthase, floral development and adaptive evolution.</title>
        <authorList>
            <person name="Zhang G.Q."/>
            <person name="Xu Q."/>
            <person name="Bian C."/>
            <person name="Tsai W.C."/>
            <person name="Yeh C.M."/>
            <person name="Liu K.W."/>
            <person name="Yoshida K."/>
            <person name="Zhang L.S."/>
            <person name="Chang S.B."/>
            <person name="Chen F."/>
            <person name="Shi Y."/>
            <person name="Su Y.Y."/>
            <person name="Zhang Y.Q."/>
            <person name="Chen L.J."/>
            <person name="Yin Y."/>
            <person name="Lin M."/>
            <person name="Huang H."/>
            <person name="Deng H."/>
            <person name="Wang Z.W."/>
            <person name="Zhu S.L."/>
            <person name="Zhao X."/>
            <person name="Deng C."/>
            <person name="Niu S.C."/>
            <person name="Huang J."/>
            <person name="Wang M."/>
            <person name="Liu G.H."/>
            <person name="Yang H.J."/>
            <person name="Xiao X.J."/>
            <person name="Hsiao Y.Y."/>
            <person name="Wu W.L."/>
            <person name="Chen Y.Y."/>
            <person name="Mitsuda N."/>
            <person name="Ohme-Takagi M."/>
            <person name="Luo Y.B."/>
            <person name="Van de Peer Y."/>
            <person name="Liu Z.J."/>
        </authorList>
    </citation>
    <scope>NUCLEOTIDE SEQUENCE [LARGE SCALE GENOMIC DNA]</scope>
    <source>
        <tissue evidence="1">The whole plant</tissue>
    </source>
</reference>
<reference evidence="1 2" key="2">
    <citation type="journal article" date="2017" name="Nature">
        <title>The Apostasia genome and the evolution of orchids.</title>
        <authorList>
            <person name="Zhang G.Q."/>
            <person name="Liu K.W."/>
            <person name="Li Z."/>
            <person name="Lohaus R."/>
            <person name="Hsiao Y.Y."/>
            <person name="Niu S.C."/>
            <person name="Wang J.Y."/>
            <person name="Lin Y.C."/>
            <person name="Xu Q."/>
            <person name="Chen L.J."/>
            <person name="Yoshida K."/>
            <person name="Fujiwara S."/>
            <person name="Wang Z.W."/>
            <person name="Zhang Y.Q."/>
            <person name="Mitsuda N."/>
            <person name="Wang M."/>
            <person name="Liu G.H."/>
            <person name="Pecoraro L."/>
            <person name="Huang H.X."/>
            <person name="Xiao X.J."/>
            <person name="Lin M."/>
            <person name="Wu X.Y."/>
            <person name="Wu W.L."/>
            <person name="Chen Y.Y."/>
            <person name="Chang S.B."/>
            <person name="Sakamoto S."/>
            <person name="Ohme-Takagi M."/>
            <person name="Yagi M."/>
            <person name="Zeng S.J."/>
            <person name="Shen C.Y."/>
            <person name="Yeh C.M."/>
            <person name="Luo Y.B."/>
            <person name="Tsai W.C."/>
            <person name="Van de Peer Y."/>
            <person name="Liu Z.J."/>
        </authorList>
    </citation>
    <scope>NUCLEOTIDE SEQUENCE [LARGE SCALE GENOMIC DNA]</scope>
    <source>
        <tissue evidence="1">The whole plant</tissue>
    </source>
</reference>
<evidence type="ECO:0000313" key="1">
    <source>
        <dbReference type="EMBL" id="PKU61737.1"/>
    </source>
</evidence>
<sequence length="91" mass="10374">MTLMPTCFTSRIHDQAIRCPATVLVEQLLRPLTDVELRSAANNMSPRALTLYRAARRLDPDRNPGMLCSRIARYYSVFARYCLAITRNTAL</sequence>
<accession>A0A2I0VEA0</accession>
<dbReference type="Proteomes" id="UP000233837">
    <property type="component" value="Unassembled WGS sequence"/>
</dbReference>
<evidence type="ECO:0000313" key="2">
    <source>
        <dbReference type="Proteomes" id="UP000233837"/>
    </source>
</evidence>
<protein>
    <submittedName>
        <fullName evidence="1">Uncharacterized protein</fullName>
    </submittedName>
</protein>
<organism evidence="1 2">
    <name type="scientific">Dendrobium catenatum</name>
    <dbReference type="NCBI Taxonomy" id="906689"/>
    <lineage>
        <taxon>Eukaryota</taxon>
        <taxon>Viridiplantae</taxon>
        <taxon>Streptophyta</taxon>
        <taxon>Embryophyta</taxon>
        <taxon>Tracheophyta</taxon>
        <taxon>Spermatophyta</taxon>
        <taxon>Magnoliopsida</taxon>
        <taxon>Liliopsida</taxon>
        <taxon>Asparagales</taxon>
        <taxon>Orchidaceae</taxon>
        <taxon>Epidendroideae</taxon>
        <taxon>Malaxideae</taxon>
        <taxon>Dendrobiinae</taxon>
        <taxon>Dendrobium</taxon>
    </lineage>
</organism>
<dbReference type="AlphaFoldDB" id="A0A2I0VEA0"/>
<gene>
    <name evidence="1" type="ORF">MA16_Dca024626</name>
</gene>
<name>A0A2I0VEA0_9ASPA</name>
<dbReference type="EMBL" id="KZ503744">
    <property type="protein sequence ID" value="PKU61737.1"/>
    <property type="molecule type" value="Genomic_DNA"/>
</dbReference>